<feature type="transmembrane region" description="Helical" evidence="1">
    <location>
        <begin position="29"/>
        <end position="54"/>
    </location>
</feature>
<dbReference type="RefSeq" id="WP_099798406.1">
    <property type="nucleotide sequence ID" value="NZ_CP018092.1"/>
</dbReference>
<reference evidence="3" key="2">
    <citation type="journal article" date="2022" name="Front. Microbiol.">
        <title>Comparative Genomic Analysis Revealed Distinct Molecular Components and Organization of CO2-Concentrating Mechanism in Thermophilic Cyanobacteria.</title>
        <authorList>
            <person name="Tang J."/>
            <person name="Zhou H."/>
            <person name="Yao D."/>
            <person name="Riaz S."/>
            <person name="You D."/>
            <person name="Klepacz-Smolka A."/>
            <person name="Daroch M."/>
        </authorList>
    </citation>
    <scope>NUCLEOTIDE SEQUENCE [LARGE SCALE GENOMIC DNA]</scope>
    <source>
        <strain evidence="3">PCC 6715</strain>
    </source>
</reference>
<reference evidence="2 3" key="1">
    <citation type="submission" date="2016-11" db="EMBL/GenBank/DDBJ databases">
        <title>Complete genome sequence of thermophilic cyanobacteria strain Synechococcus sp. PCC6715.</title>
        <authorList>
            <person name="Tang J."/>
            <person name="Daroch M."/>
            <person name="Liang Y."/>
            <person name="Jiang D."/>
            <person name="Shah M."/>
        </authorList>
    </citation>
    <scope>NUCLEOTIDE SEQUENCE [LARGE SCALE GENOMIC DNA]</scope>
    <source>
        <strain evidence="2 3">PCC 6715</strain>
    </source>
</reference>
<organism evidence="2 3">
    <name type="scientific">Parathermosynechococcus lividus PCC 6715</name>
    <dbReference type="NCBI Taxonomy" id="1917166"/>
    <lineage>
        <taxon>Bacteria</taxon>
        <taxon>Bacillati</taxon>
        <taxon>Cyanobacteriota</taxon>
        <taxon>Cyanophyceae</taxon>
        <taxon>Acaryochloridales</taxon>
        <taxon>Thermosynechococcaceae</taxon>
        <taxon>Parathermosynechococcus</taxon>
    </lineage>
</organism>
<keyword evidence="3" id="KW-1185">Reference proteome</keyword>
<protein>
    <submittedName>
        <fullName evidence="2">Uncharacterized protein</fullName>
    </submittedName>
</protein>
<dbReference type="KEGG" id="slw:BRW62_04025"/>
<keyword evidence="1" id="KW-0472">Membrane</keyword>
<gene>
    <name evidence="2" type="ORF">BRW62_04025</name>
</gene>
<evidence type="ECO:0000313" key="3">
    <source>
        <dbReference type="Proteomes" id="UP000231057"/>
    </source>
</evidence>
<keyword evidence="1" id="KW-0812">Transmembrane</keyword>
<sequence>MYQSPVLVTPNGHSLDITLDPFWQNLQQLASHLLVSLCLSLLLTIALSLLSYWFSSTFGIPLMPFLFVVI</sequence>
<dbReference type="Proteomes" id="UP000231057">
    <property type="component" value="Chromosome"/>
</dbReference>
<proteinExistence type="predicted"/>
<dbReference type="AlphaFoldDB" id="A0A2D2Q0Q1"/>
<keyword evidence="1" id="KW-1133">Transmembrane helix</keyword>
<dbReference type="EMBL" id="CP018092">
    <property type="protein sequence ID" value="ATS18053.1"/>
    <property type="molecule type" value="Genomic_DNA"/>
</dbReference>
<name>A0A2D2Q0Q1_PARLV</name>
<evidence type="ECO:0000256" key="1">
    <source>
        <dbReference type="SAM" id="Phobius"/>
    </source>
</evidence>
<accession>A0A2D2Q0Q1</accession>
<evidence type="ECO:0000313" key="2">
    <source>
        <dbReference type="EMBL" id="ATS18053.1"/>
    </source>
</evidence>